<name>A0ABT0W620_STRGI</name>
<reference evidence="1 2" key="1">
    <citation type="submission" date="2022-06" db="EMBL/GenBank/DDBJ databases">
        <title>Whole genome sequence of Streptomyces griseoincarnatus RB7AG.</title>
        <authorList>
            <person name="Ray L."/>
            <person name="Behera S."/>
            <person name="Panda A.N."/>
        </authorList>
    </citation>
    <scope>NUCLEOTIDE SEQUENCE [LARGE SCALE GENOMIC DNA]</scope>
    <source>
        <strain evidence="1 2">RB7AG</strain>
    </source>
</reference>
<keyword evidence="2" id="KW-1185">Reference proteome</keyword>
<evidence type="ECO:0008006" key="3">
    <source>
        <dbReference type="Google" id="ProtNLM"/>
    </source>
</evidence>
<dbReference type="Proteomes" id="UP001523263">
    <property type="component" value="Unassembled WGS sequence"/>
</dbReference>
<sequence>MIKKLERQNFEVRPLKSNYYAVFLNKEWVVNLPCTPSSSRTIKNLKATLKRHGFHD</sequence>
<proteinExistence type="predicted"/>
<accession>A0ABT0W620</accession>
<protein>
    <recommendedName>
        <fullName evidence="3">Type II toxin-antitoxin system HicA family toxin</fullName>
    </recommendedName>
</protein>
<dbReference type="RefSeq" id="WP_251100477.1">
    <property type="nucleotide sequence ID" value="NZ_JAMQBH010000052.1"/>
</dbReference>
<comment type="caution">
    <text evidence="1">The sequence shown here is derived from an EMBL/GenBank/DDBJ whole genome shotgun (WGS) entry which is preliminary data.</text>
</comment>
<evidence type="ECO:0000313" key="1">
    <source>
        <dbReference type="EMBL" id="MCM2518289.1"/>
    </source>
</evidence>
<organism evidence="1 2">
    <name type="scientific">Streptomyces griseoincarnatus</name>
    <dbReference type="NCBI Taxonomy" id="29305"/>
    <lineage>
        <taxon>Bacteria</taxon>
        <taxon>Bacillati</taxon>
        <taxon>Actinomycetota</taxon>
        <taxon>Actinomycetes</taxon>
        <taxon>Kitasatosporales</taxon>
        <taxon>Streptomycetaceae</taxon>
        <taxon>Streptomyces</taxon>
        <taxon>Streptomyces griseoincarnatus group</taxon>
    </lineage>
</organism>
<gene>
    <name evidence="1" type="ORF">NC658_34555</name>
</gene>
<evidence type="ECO:0000313" key="2">
    <source>
        <dbReference type="Proteomes" id="UP001523263"/>
    </source>
</evidence>
<dbReference type="EMBL" id="JAMQBH010000052">
    <property type="protein sequence ID" value="MCM2518289.1"/>
    <property type="molecule type" value="Genomic_DNA"/>
</dbReference>